<reference evidence="1" key="1">
    <citation type="submission" date="2006-06" db="EMBL/GenBank/DDBJ databases">
        <title>Complete sequence of Trichodesmium erythraeum IMS101.</title>
        <authorList>
            <consortium name="US DOE Joint Genome Institute"/>
            <person name="Copeland A."/>
            <person name="Lucas S."/>
            <person name="Lapidus A."/>
            <person name="Barry K."/>
            <person name="Detter J.C."/>
            <person name="Glavina del Rio T."/>
            <person name="Hammon N."/>
            <person name="Israni S."/>
            <person name="Dalin E."/>
            <person name="Tice H."/>
            <person name="Pitluck S."/>
            <person name="Kiss H."/>
            <person name="Munk A.C."/>
            <person name="Brettin T."/>
            <person name="Bruce D."/>
            <person name="Han C."/>
            <person name="Tapia R."/>
            <person name="Gilna P."/>
            <person name="Schmutz J."/>
            <person name="Larimer F."/>
            <person name="Land M."/>
            <person name="Hauser L."/>
            <person name="Kyrpides N."/>
            <person name="Kim E."/>
            <person name="Richardson P."/>
        </authorList>
    </citation>
    <scope>NUCLEOTIDE SEQUENCE [LARGE SCALE GENOMIC DNA]</scope>
    <source>
        <strain evidence="1">IMS101</strain>
    </source>
</reference>
<dbReference type="EMBL" id="CP000393">
    <property type="protein sequence ID" value="ABG51353.1"/>
    <property type="molecule type" value="Genomic_DNA"/>
</dbReference>
<dbReference type="HOGENOM" id="CLU_125009_0_0_3"/>
<name>Q113H1_TRIEI</name>
<dbReference type="InterPro" id="IPR009057">
    <property type="entry name" value="Homeodomain-like_sf"/>
</dbReference>
<dbReference type="Pfam" id="PF13565">
    <property type="entry name" value="HTH_32"/>
    <property type="match status" value="1"/>
</dbReference>
<protein>
    <submittedName>
        <fullName evidence="1">Putative transposase</fullName>
    </submittedName>
</protein>
<dbReference type="AlphaFoldDB" id="Q113H1"/>
<evidence type="ECO:0000313" key="1">
    <source>
        <dbReference type="EMBL" id="ABG51353.1"/>
    </source>
</evidence>
<dbReference type="OrthoDB" id="455352at2"/>
<sequence>MAGVCKIEITETVPELKTLLNHQKTVSGFQKIQALYLFKIGQVATVKELAITLGVNRITVQRWLRQYRKEGLPGLLHVKQNGGRKPAIPEEARDQLEKRLNDPDNGFESYGEIQTWLQKEYNINASYKAVYATVKYQLKTKLVKK</sequence>
<organism evidence="1">
    <name type="scientific">Trichodesmium erythraeum (strain IMS101)</name>
    <dbReference type="NCBI Taxonomy" id="203124"/>
    <lineage>
        <taxon>Bacteria</taxon>
        <taxon>Bacillati</taxon>
        <taxon>Cyanobacteriota</taxon>
        <taxon>Cyanophyceae</taxon>
        <taxon>Oscillatoriophycideae</taxon>
        <taxon>Oscillatoriales</taxon>
        <taxon>Microcoleaceae</taxon>
        <taxon>Trichodesmium</taxon>
    </lineage>
</organism>
<dbReference type="KEGG" id="ter:Tery_2118"/>
<dbReference type="eggNOG" id="COG3415">
    <property type="taxonomic scope" value="Bacteria"/>
</dbReference>
<gene>
    <name evidence="1" type="ordered locus">Tery_2118</name>
</gene>
<dbReference type="SUPFAM" id="SSF46689">
    <property type="entry name" value="Homeodomain-like"/>
    <property type="match status" value="1"/>
</dbReference>
<dbReference type="RefSeq" id="WP_011611723.1">
    <property type="nucleotide sequence ID" value="NC_008312.1"/>
</dbReference>
<proteinExistence type="predicted"/>
<accession>Q113H1</accession>